<feature type="compositionally biased region" description="Low complexity" evidence="1">
    <location>
        <begin position="162"/>
        <end position="202"/>
    </location>
</feature>
<feature type="compositionally biased region" description="Pro residues" evidence="1">
    <location>
        <begin position="46"/>
        <end position="55"/>
    </location>
</feature>
<proteinExistence type="predicted"/>
<dbReference type="HOGENOM" id="CLU_013601_1_0_1"/>
<feature type="region of interest" description="Disordered" evidence="1">
    <location>
        <begin position="644"/>
        <end position="667"/>
    </location>
</feature>
<name>A0A0A1TE98_9HYPO</name>
<evidence type="ECO:0000256" key="1">
    <source>
        <dbReference type="SAM" id="MobiDB-lite"/>
    </source>
</evidence>
<evidence type="ECO:0000313" key="3">
    <source>
        <dbReference type="EMBL" id="CEJ85292.1"/>
    </source>
</evidence>
<reference evidence="3 4" key="1">
    <citation type="journal article" date="2015" name="Genome Announc.">
        <title>Draft Genome Sequence and Gene Annotation of the Entomopathogenic Fungus Verticillium hemipterigenum.</title>
        <authorList>
            <person name="Horn F."/>
            <person name="Habel A."/>
            <person name="Scharf D.H."/>
            <person name="Dworschak J."/>
            <person name="Brakhage A.A."/>
            <person name="Guthke R."/>
            <person name="Hertweck C."/>
            <person name="Linde J."/>
        </authorList>
    </citation>
    <scope>NUCLEOTIDE SEQUENCE [LARGE SCALE GENOMIC DNA]</scope>
</reference>
<keyword evidence="4" id="KW-1185">Reference proteome</keyword>
<organism evidence="3 4">
    <name type="scientific">[Torrubiella] hemipterigena</name>
    <dbReference type="NCBI Taxonomy" id="1531966"/>
    <lineage>
        <taxon>Eukaryota</taxon>
        <taxon>Fungi</taxon>
        <taxon>Dikarya</taxon>
        <taxon>Ascomycota</taxon>
        <taxon>Pezizomycotina</taxon>
        <taxon>Sordariomycetes</taxon>
        <taxon>Hypocreomycetidae</taxon>
        <taxon>Hypocreales</taxon>
        <taxon>Clavicipitaceae</taxon>
        <taxon>Clavicipitaceae incertae sedis</taxon>
        <taxon>'Torrubiella' clade</taxon>
    </lineage>
</organism>
<evidence type="ECO:0000259" key="2">
    <source>
        <dbReference type="Pfam" id="PF24707"/>
    </source>
</evidence>
<feature type="region of interest" description="Disordered" evidence="1">
    <location>
        <begin position="1"/>
        <end position="59"/>
    </location>
</feature>
<gene>
    <name evidence="3" type="ORF">VHEMI03726</name>
</gene>
<feature type="domain" description="SWR1-complex protein 3" evidence="2">
    <location>
        <begin position="55"/>
        <end position="156"/>
    </location>
</feature>
<dbReference type="Proteomes" id="UP000039046">
    <property type="component" value="Unassembled WGS sequence"/>
</dbReference>
<dbReference type="OrthoDB" id="5338195at2759"/>
<dbReference type="Pfam" id="PF24707">
    <property type="entry name" value="Swc3"/>
    <property type="match status" value="1"/>
</dbReference>
<dbReference type="InterPro" id="IPR057558">
    <property type="entry name" value="Swc3_dom"/>
</dbReference>
<dbReference type="EMBL" id="CDHN01000002">
    <property type="protein sequence ID" value="CEJ85292.1"/>
    <property type="molecule type" value="Genomic_DNA"/>
</dbReference>
<feature type="compositionally biased region" description="Low complexity" evidence="1">
    <location>
        <begin position="298"/>
        <end position="329"/>
    </location>
</feature>
<feature type="compositionally biased region" description="Low complexity" evidence="1">
    <location>
        <begin position="245"/>
        <end position="261"/>
    </location>
</feature>
<protein>
    <recommendedName>
        <fullName evidence="2">SWR1-complex protein 3 domain-containing protein</fullName>
    </recommendedName>
</protein>
<dbReference type="InterPro" id="IPR037651">
    <property type="entry name" value="Swc3"/>
</dbReference>
<dbReference type="GO" id="GO:0140849">
    <property type="term" value="F:ATP-dependent H2AZ histone chaperone activity"/>
    <property type="evidence" value="ECO:0007669"/>
    <property type="project" value="InterPro"/>
</dbReference>
<feature type="compositionally biased region" description="Low complexity" evidence="1">
    <location>
        <begin position="273"/>
        <end position="289"/>
    </location>
</feature>
<dbReference type="PANTHER" id="PTHR28108">
    <property type="entry name" value="SWR1-COMPLEX PROTEIN 3"/>
    <property type="match status" value="1"/>
</dbReference>
<accession>A0A0A1TE98</accession>
<sequence length="724" mass="79069">MDKKRKLPPRASARVEQRSSRRRLAATREKSPTPVPTPEPIKEDTPPPPPPPPLPTAIEAGLPLPTVEVAQPDDLSSTEYQSILESGVLTESLARSRQKWISEGLFEKYWTKPHKRKGVMIEDPKNPPKDSMSRVGAVTIIIEPHIIEATMYTVKGPKPKPQELLPQQQQAQQQMYAHPQYQQSHLSQQQQQQQQQRPIIQYGPPNGAMPQQGVQSPVSTGPASGHSTPAPQSANGPSPAPAAVPAPAATPSNPATTPTAPQLKQEPVPAPPASSVQPKPATATKPTPALAVKSEPTASQPAKAAPVAPAVSNPAAPRAPAPAAGTAAPAAKPATNGPVIAMLAAKASGDTALRDLMKRVAVGKANHEELAHFQKIINQLTEEHEKKMASQLPTADQLYVNGRTVKYYSSEVKTILEVVLRSNPTQKSADLRPPEGSDPFVVLVVKTALEDQRTRDMIRRIAEGKTNPTDARDLKEILDRLYRDAQTLPQSIYGHPGHRMPMQNGMRPGQPMQHMNQQAIRAKPPPPNRPEIASVVFDFGTGDRYTFPKYSILEFLPTSAGQQVIASFLIVRKGSVSEYGGDPSLDYYQPVTIRLQTSTGRHLENLARVVAHQDEVRRYMDDVMDNMTRAEYVLLAMRLPRELKDDDDDEDVPNESAAEAKNDAGQAAILESDEPSVLWTVNAGTSLSDTQVPRSLQPLDLEEEAQEKYQRLVRSTAERNIELV</sequence>
<dbReference type="STRING" id="1531966.A0A0A1TE98"/>
<evidence type="ECO:0000313" key="4">
    <source>
        <dbReference type="Proteomes" id="UP000039046"/>
    </source>
</evidence>
<dbReference type="AlphaFoldDB" id="A0A0A1TE98"/>
<feature type="region of interest" description="Disordered" evidence="1">
    <location>
        <begin position="157"/>
        <end position="329"/>
    </location>
</feature>
<feature type="compositionally biased region" description="Polar residues" evidence="1">
    <location>
        <begin position="212"/>
        <end position="227"/>
    </location>
</feature>
<dbReference type="PANTHER" id="PTHR28108:SF1">
    <property type="entry name" value="SWR1-COMPLEX PROTEIN 3"/>
    <property type="match status" value="1"/>
</dbReference>
<dbReference type="GO" id="GO:0000812">
    <property type="term" value="C:Swr1 complex"/>
    <property type="evidence" value="ECO:0007669"/>
    <property type="project" value="InterPro"/>
</dbReference>